<keyword evidence="9 13" id="KW-0093">Biotin biosynthesis</keyword>
<comment type="subunit">
    <text evidence="13">Homodimer.</text>
</comment>
<dbReference type="InterPro" id="IPR010722">
    <property type="entry name" value="BATS_dom"/>
</dbReference>
<dbReference type="InterPro" id="IPR007197">
    <property type="entry name" value="rSAM"/>
</dbReference>
<feature type="domain" description="Radical SAM core" evidence="15">
    <location>
        <begin position="38"/>
        <end position="266"/>
    </location>
</feature>
<keyword evidence="4 13" id="KW-0004">4Fe-4S</keyword>
<reference evidence="16 17" key="1">
    <citation type="submission" date="2017-03" db="EMBL/GenBank/DDBJ databases">
        <title>Genome sequence of Clostridium hungatei DSM 14427.</title>
        <authorList>
            <person name="Poehlein A."/>
            <person name="Daniel R."/>
        </authorList>
    </citation>
    <scope>NUCLEOTIDE SEQUENCE [LARGE SCALE GENOMIC DNA]</scope>
    <source>
        <strain evidence="16 17">DSM 14427</strain>
    </source>
</reference>
<dbReference type="OrthoDB" id="9786826at2"/>
<evidence type="ECO:0000256" key="5">
    <source>
        <dbReference type="ARBA" id="ARBA00022679"/>
    </source>
</evidence>
<evidence type="ECO:0000256" key="14">
    <source>
        <dbReference type="PIRSR" id="PIRSR001619-1"/>
    </source>
</evidence>
<comment type="function">
    <text evidence="13">Catalyzes the conversion of dethiobiotin (DTB) to biotin by the insertion of a sulfur atom into dethiobiotin via a radical-based mechanism.</text>
</comment>
<dbReference type="RefSeq" id="WP_080065902.1">
    <property type="nucleotide sequence ID" value="NZ_MZGX01000026.1"/>
</dbReference>
<dbReference type="UniPathway" id="UPA00078">
    <property type="reaction ID" value="UER00162"/>
</dbReference>
<keyword evidence="11 13" id="KW-0411">Iron-sulfur</keyword>
<keyword evidence="8 13" id="KW-0479">Metal-binding</keyword>
<dbReference type="SUPFAM" id="SSF102114">
    <property type="entry name" value="Radical SAM enzymes"/>
    <property type="match status" value="1"/>
</dbReference>
<dbReference type="InterPro" id="IPR002684">
    <property type="entry name" value="Biotin_synth/BioAB"/>
</dbReference>
<dbReference type="CDD" id="cd01335">
    <property type="entry name" value="Radical_SAM"/>
    <property type="match status" value="1"/>
</dbReference>
<feature type="binding site" evidence="13 14">
    <location>
        <position position="63"/>
    </location>
    <ligand>
        <name>[4Fe-4S] cluster</name>
        <dbReference type="ChEBI" id="CHEBI:49883"/>
        <note>4Fe-4S-S-AdoMet</note>
    </ligand>
</feature>
<dbReference type="AlphaFoldDB" id="A0A1V4SFL2"/>
<dbReference type="SFLD" id="SFLDG01060">
    <property type="entry name" value="BATS_domain_containing"/>
    <property type="match status" value="1"/>
</dbReference>
<protein>
    <recommendedName>
        <fullName evidence="3 13">Biotin synthase</fullName>
        <ecNumber evidence="3 13">2.8.1.6</ecNumber>
    </recommendedName>
</protein>
<dbReference type="InterPro" id="IPR013785">
    <property type="entry name" value="Aldolase_TIM"/>
</dbReference>
<dbReference type="InterPro" id="IPR024177">
    <property type="entry name" value="Biotin_synthase"/>
</dbReference>
<name>A0A1V4SFL2_RUMHU</name>
<feature type="binding site" evidence="13 14">
    <location>
        <position position="56"/>
    </location>
    <ligand>
        <name>[4Fe-4S] cluster</name>
        <dbReference type="ChEBI" id="CHEBI:49883"/>
        <note>4Fe-4S-S-AdoMet</note>
    </ligand>
</feature>
<dbReference type="HAMAP" id="MF_01694">
    <property type="entry name" value="BioB"/>
    <property type="match status" value="1"/>
</dbReference>
<evidence type="ECO:0000256" key="2">
    <source>
        <dbReference type="ARBA" id="ARBA00010765"/>
    </source>
</evidence>
<accession>A0A1V4SFL2</accession>
<comment type="caution">
    <text evidence="16">The sequence shown here is derived from an EMBL/GenBank/DDBJ whole genome shotgun (WGS) entry which is preliminary data.</text>
</comment>
<dbReference type="SMART" id="SM00876">
    <property type="entry name" value="BATS"/>
    <property type="match status" value="1"/>
</dbReference>
<comment type="similarity">
    <text evidence="2 13">Belongs to the radical SAM superfamily. Biotin synthase family.</text>
</comment>
<keyword evidence="7 13" id="KW-0001">2Fe-2S</keyword>
<comment type="cofactor">
    <cofactor evidence="13">
        <name>[2Fe-2S] cluster</name>
        <dbReference type="ChEBI" id="CHEBI:190135"/>
    </cofactor>
    <text evidence="13">Binds 1 [2Fe-2S] cluster. The cluster is coordinated with 3 cysteines and 1 arginine.</text>
</comment>
<feature type="binding site" evidence="13 14">
    <location>
        <position position="192"/>
    </location>
    <ligand>
        <name>[2Fe-2S] cluster</name>
        <dbReference type="ChEBI" id="CHEBI:190135"/>
    </ligand>
</feature>
<organism evidence="16 17">
    <name type="scientific">Ruminiclostridium hungatei</name>
    <name type="common">Clostridium hungatei</name>
    <dbReference type="NCBI Taxonomy" id="48256"/>
    <lineage>
        <taxon>Bacteria</taxon>
        <taxon>Bacillati</taxon>
        <taxon>Bacillota</taxon>
        <taxon>Clostridia</taxon>
        <taxon>Eubacteriales</taxon>
        <taxon>Oscillospiraceae</taxon>
        <taxon>Ruminiclostridium</taxon>
    </lineage>
</organism>
<proteinExistence type="inferred from homology"/>
<dbReference type="Proteomes" id="UP000191554">
    <property type="component" value="Unassembled WGS sequence"/>
</dbReference>
<dbReference type="EMBL" id="MZGX01000026">
    <property type="protein sequence ID" value="OPX42658.1"/>
    <property type="molecule type" value="Genomic_DNA"/>
</dbReference>
<comment type="cofactor">
    <cofactor evidence="13 14">
        <name>[4Fe-4S] cluster</name>
        <dbReference type="ChEBI" id="CHEBI:49883"/>
    </cofactor>
    <text evidence="13 14">Binds 1 [4Fe-4S] cluster. The cluster is coordinated with 3 cysteines and an exchangeable S-adenosyl-L-methionine.</text>
</comment>
<evidence type="ECO:0000256" key="7">
    <source>
        <dbReference type="ARBA" id="ARBA00022714"/>
    </source>
</evidence>
<dbReference type="PANTHER" id="PTHR22976:SF2">
    <property type="entry name" value="BIOTIN SYNTHASE, MITOCHONDRIAL"/>
    <property type="match status" value="1"/>
</dbReference>
<evidence type="ECO:0000256" key="4">
    <source>
        <dbReference type="ARBA" id="ARBA00022485"/>
    </source>
</evidence>
<keyword evidence="5 13" id="KW-0808">Transferase</keyword>
<dbReference type="Pfam" id="PF06968">
    <property type="entry name" value="BATS"/>
    <property type="match status" value="1"/>
</dbReference>
<dbReference type="NCBIfam" id="TIGR00433">
    <property type="entry name" value="bioB"/>
    <property type="match status" value="1"/>
</dbReference>
<feature type="binding site" evidence="13 14">
    <location>
        <position position="100"/>
    </location>
    <ligand>
        <name>[2Fe-2S] cluster</name>
        <dbReference type="ChEBI" id="CHEBI:190135"/>
    </ligand>
</feature>
<dbReference type="SFLD" id="SFLDG01278">
    <property type="entry name" value="biotin_synthase_like"/>
    <property type="match status" value="1"/>
</dbReference>
<comment type="cofactor">
    <cofactor evidence="14">
        <name>[2Fe-2S] cluster</name>
        <dbReference type="ChEBI" id="CHEBI:190135"/>
    </cofactor>
    <text evidence="14">Binds 1 [2Fe-2S] cluster. The cluster is coordinated with 3 cysteines and 1 arginine.</text>
</comment>
<comment type="catalytic activity">
    <reaction evidence="12 13">
        <text>(4R,5S)-dethiobiotin + (sulfur carrier)-SH + 2 reduced [2Fe-2S]-[ferredoxin] + 2 S-adenosyl-L-methionine = (sulfur carrier)-H + biotin + 2 5'-deoxyadenosine + 2 L-methionine + 2 oxidized [2Fe-2S]-[ferredoxin]</text>
        <dbReference type="Rhea" id="RHEA:22060"/>
        <dbReference type="Rhea" id="RHEA-COMP:10000"/>
        <dbReference type="Rhea" id="RHEA-COMP:10001"/>
        <dbReference type="Rhea" id="RHEA-COMP:14737"/>
        <dbReference type="Rhea" id="RHEA-COMP:14739"/>
        <dbReference type="ChEBI" id="CHEBI:17319"/>
        <dbReference type="ChEBI" id="CHEBI:29917"/>
        <dbReference type="ChEBI" id="CHEBI:33737"/>
        <dbReference type="ChEBI" id="CHEBI:33738"/>
        <dbReference type="ChEBI" id="CHEBI:57586"/>
        <dbReference type="ChEBI" id="CHEBI:57844"/>
        <dbReference type="ChEBI" id="CHEBI:59789"/>
        <dbReference type="ChEBI" id="CHEBI:64428"/>
        <dbReference type="ChEBI" id="CHEBI:149473"/>
        <dbReference type="EC" id="2.8.1.6"/>
    </reaction>
</comment>
<evidence type="ECO:0000256" key="8">
    <source>
        <dbReference type="ARBA" id="ARBA00022723"/>
    </source>
</evidence>
<dbReference type="InterPro" id="IPR006638">
    <property type="entry name" value="Elp3/MiaA/NifB-like_rSAM"/>
</dbReference>
<evidence type="ECO:0000256" key="3">
    <source>
        <dbReference type="ARBA" id="ARBA00012236"/>
    </source>
</evidence>
<evidence type="ECO:0000256" key="1">
    <source>
        <dbReference type="ARBA" id="ARBA00004942"/>
    </source>
</evidence>
<evidence type="ECO:0000313" key="17">
    <source>
        <dbReference type="Proteomes" id="UP000191554"/>
    </source>
</evidence>
<dbReference type="Gene3D" id="3.20.20.70">
    <property type="entry name" value="Aldolase class I"/>
    <property type="match status" value="1"/>
</dbReference>
<dbReference type="GO" id="GO:0005506">
    <property type="term" value="F:iron ion binding"/>
    <property type="evidence" value="ECO:0007669"/>
    <property type="project" value="UniProtKB-UniRule"/>
</dbReference>
<evidence type="ECO:0000256" key="13">
    <source>
        <dbReference type="HAMAP-Rule" id="MF_01694"/>
    </source>
</evidence>
<feature type="binding site" evidence="13 14">
    <location>
        <position position="132"/>
    </location>
    <ligand>
        <name>[2Fe-2S] cluster</name>
        <dbReference type="ChEBI" id="CHEBI:190135"/>
    </ligand>
</feature>
<gene>
    <name evidence="16" type="primary">bioB_3</name>
    <name evidence="13" type="synonym">bioB</name>
    <name evidence="16" type="ORF">CLHUN_34800</name>
</gene>
<dbReference type="SFLD" id="SFLDS00029">
    <property type="entry name" value="Radical_SAM"/>
    <property type="match status" value="1"/>
</dbReference>
<feature type="binding site" evidence="13 14">
    <location>
        <position position="60"/>
    </location>
    <ligand>
        <name>[4Fe-4S] cluster</name>
        <dbReference type="ChEBI" id="CHEBI:49883"/>
        <note>4Fe-4S-S-AdoMet</note>
    </ligand>
</feature>
<evidence type="ECO:0000259" key="15">
    <source>
        <dbReference type="PROSITE" id="PS51918"/>
    </source>
</evidence>
<evidence type="ECO:0000256" key="10">
    <source>
        <dbReference type="ARBA" id="ARBA00023004"/>
    </source>
</evidence>
<evidence type="ECO:0000256" key="6">
    <source>
        <dbReference type="ARBA" id="ARBA00022691"/>
    </source>
</evidence>
<evidence type="ECO:0000256" key="11">
    <source>
        <dbReference type="ARBA" id="ARBA00023014"/>
    </source>
</evidence>
<dbReference type="PROSITE" id="PS51918">
    <property type="entry name" value="RADICAL_SAM"/>
    <property type="match status" value="1"/>
</dbReference>
<dbReference type="PANTHER" id="PTHR22976">
    <property type="entry name" value="BIOTIN SYNTHASE"/>
    <property type="match status" value="1"/>
</dbReference>
<dbReference type="GO" id="GO:0009102">
    <property type="term" value="P:biotin biosynthetic process"/>
    <property type="evidence" value="ECO:0007669"/>
    <property type="project" value="UniProtKB-UniRule"/>
</dbReference>
<evidence type="ECO:0000256" key="9">
    <source>
        <dbReference type="ARBA" id="ARBA00022756"/>
    </source>
</evidence>
<dbReference type="STRING" id="48256.CLHUN_34800"/>
<dbReference type="GO" id="GO:0004076">
    <property type="term" value="F:biotin synthase activity"/>
    <property type="evidence" value="ECO:0007669"/>
    <property type="project" value="UniProtKB-UniRule"/>
</dbReference>
<dbReference type="PIRSF" id="PIRSF001619">
    <property type="entry name" value="Biotin_synth"/>
    <property type="match status" value="1"/>
</dbReference>
<dbReference type="EC" id="2.8.1.6" evidence="3 13"/>
<dbReference type="SMART" id="SM00729">
    <property type="entry name" value="Elp3"/>
    <property type="match status" value="1"/>
</dbReference>
<sequence>MLYNFNDLSKEEALSILNLPDADLPELLDIVFAVRKKHKGNMVGIQLLTNARSGDCSQNCAYCAQSNNSKSSIEKYKLISYGKLLADNYIVREKRLSRHCIGLSGIRFTDSEINEFANRVRELKNGTNTQICCSIGFLTSGQAKKLKEAGVNRINHNLNTSRNYYPNICTTHTYQGRIDNIKMLQGMGFEICCGGIIGLGEKKIDVVDMLFEIREINPQSVPINFLIPIKGTALGNTDTSLLSAEYCLKVLCLARLLTPKSDIRCAAGREVYLKGKEKEMFCAVDSIFASGYLTADGQDIEDTIKIIIEAGFQYYIEAD</sequence>
<evidence type="ECO:0000256" key="12">
    <source>
        <dbReference type="ARBA" id="ARBA00051157"/>
    </source>
</evidence>
<dbReference type="GO" id="GO:0051539">
    <property type="term" value="F:4 iron, 4 sulfur cluster binding"/>
    <property type="evidence" value="ECO:0007669"/>
    <property type="project" value="UniProtKB-KW"/>
</dbReference>
<dbReference type="Pfam" id="PF04055">
    <property type="entry name" value="Radical_SAM"/>
    <property type="match status" value="1"/>
</dbReference>
<dbReference type="GO" id="GO:0051537">
    <property type="term" value="F:2 iron, 2 sulfur cluster binding"/>
    <property type="evidence" value="ECO:0007669"/>
    <property type="project" value="UniProtKB-KW"/>
</dbReference>
<keyword evidence="6 13" id="KW-0949">S-adenosyl-L-methionine</keyword>
<keyword evidence="17" id="KW-1185">Reference proteome</keyword>
<comment type="pathway">
    <text evidence="1 13">Cofactor biosynthesis; biotin biosynthesis; biotin from 7,8-diaminononanoate: step 2/2.</text>
</comment>
<evidence type="ECO:0000313" key="16">
    <source>
        <dbReference type="EMBL" id="OPX42658.1"/>
    </source>
</evidence>
<keyword evidence="10 13" id="KW-0408">Iron</keyword>
<dbReference type="InterPro" id="IPR058240">
    <property type="entry name" value="rSAM_sf"/>
</dbReference>
<feature type="binding site" evidence="13 14">
    <location>
        <position position="264"/>
    </location>
    <ligand>
        <name>[2Fe-2S] cluster</name>
        <dbReference type="ChEBI" id="CHEBI:190135"/>
    </ligand>
</feature>